<accession>A0A2N7PMU0</accession>
<keyword evidence="1" id="KW-1133">Transmembrane helix</keyword>
<sequence>MQLKIKGFTLIEALLAILIFSLITIGIANLITSSISSTRDRTIMDCLINAANSAIEACRGGLNLGNFQCGGINVQINVNIDCSTITAPTSAWSANCRDVTVIATYGNKEHKLTDLVCRFWDGS</sequence>
<keyword evidence="1" id="KW-0472">Membrane</keyword>
<feature type="transmembrane region" description="Helical" evidence="1">
    <location>
        <begin position="7"/>
        <end position="31"/>
    </location>
</feature>
<dbReference type="Proteomes" id="UP000235460">
    <property type="component" value="Unassembled WGS sequence"/>
</dbReference>
<dbReference type="EMBL" id="PNIK01000072">
    <property type="protein sequence ID" value="PMP66618.1"/>
    <property type="molecule type" value="Genomic_DNA"/>
</dbReference>
<reference evidence="2 3" key="1">
    <citation type="submission" date="2018-01" db="EMBL/GenBank/DDBJ databases">
        <title>Metagenomic assembled genomes from two thermal pools in the Uzon Caldera, Kamchatka, Russia.</title>
        <authorList>
            <person name="Wilkins L."/>
            <person name="Ettinger C."/>
        </authorList>
    </citation>
    <scope>NUCLEOTIDE SEQUENCE [LARGE SCALE GENOMIC DNA]</scope>
    <source>
        <strain evidence="2">ZAV-08</strain>
    </source>
</reference>
<dbReference type="Pfam" id="PF07963">
    <property type="entry name" value="N_methyl"/>
    <property type="match status" value="1"/>
</dbReference>
<keyword evidence="1" id="KW-0812">Transmembrane</keyword>
<evidence type="ECO:0000256" key="1">
    <source>
        <dbReference type="SAM" id="Phobius"/>
    </source>
</evidence>
<proteinExistence type="predicted"/>
<comment type="caution">
    <text evidence="2">The sequence shown here is derived from an EMBL/GenBank/DDBJ whole genome shotgun (WGS) entry which is preliminary data.</text>
</comment>
<dbReference type="InterPro" id="IPR012902">
    <property type="entry name" value="N_methyl_site"/>
</dbReference>
<dbReference type="PROSITE" id="PS00409">
    <property type="entry name" value="PROKAR_NTER_METHYL"/>
    <property type="match status" value="1"/>
</dbReference>
<evidence type="ECO:0000313" key="3">
    <source>
        <dbReference type="Proteomes" id="UP000235460"/>
    </source>
</evidence>
<protein>
    <recommendedName>
        <fullName evidence="4">Prepilin-type N-terminal cleavage/methylation domain-containing protein</fullName>
    </recommendedName>
</protein>
<name>A0A2N7PMU0_9BACT</name>
<gene>
    <name evidence="2" type="ORF">C0190_05285</name>
</gene>
<dbReference type="AlphaFoldDB" id="A0A2N7PMU0"/>
<organism evidence="2 3">
    <name type="scientific">Thermodesulfobacterium geofontis</name>
    <dbReference type="NCBI Taxonomy" id="1295609"/>
    <lineage>
        <taxon>Bacteria</taxon>
        <taxon>Pseudomonadati</taxon>
        <taxon>Thermodesulfobacteriota</taxon>
        <taxon>Thermodesulfobacteria</taxon>
        <taxon>Thermodesulfobacteriales</taxon>
        <taxon>Thermodesulfobacteriaceae</taxon>
        <taxon>Thermodesulfobacterium</taxon>
    </lineage>
</organism>
<evidence type="ECO:0008006" key="4">
    <source>
        <dbReference type="Google" id="ProtNLM"/>
    </source>
</evidence>
<evidence type="ECO:0000313" key="2">
    <source>
        <dbReference type="EMBL" id="PMP66618.1"/>
    </source>
</evidence>